<proteinExistence type="predicted"/>
<dbReference type="InterPro" id="IPR000953">
    <property type="entry name" value="Chromo/chromo_shadow_dom"/>
</dbReference>
<dbReference type="OrthoDB" id="116407at2759"/>
<dbReference type="CDD" id="cd00024">
    <property type="entry name" value="CD_CSD"/>
    <property type="match status" value="1"/>
</dbReference>
<evidence type="ECO:0000313" key="2">
    <source>
        <dbReference type="EMBL" id="OWY91835.1"/>
    </source>
</evidence>
<evidence type="ECO:0000313" key="3">
    <source>
        <dbReference type="Proteomes" id="UP000198211"/>
    </source>
</evidence>
<keyword evidence="3" id="KW-1185">Reference proteome</keyword>
<evidence type="ECO:0000259" key="1">
    <source>
        <dbReference type="PROSITE" id="PS50013"/>
    </source>
</evidence>
<gene>
    <name evidence="2" type="ORF">PHMEG_00039421</name>
</gene>
<reference evidence="3" key="1">
    <citation type="submission" date="2017-03" db="EMBL/GenBank/DDBJ databases">
        <title>Phytopthora megakarya and P. palmivora, two closely related causual agents of cacao black pod achieved similar genome size and gene model numbers by different mechanisms.</title>
        <authorList>
            <person name="Ali S."/>
            <person name="Shao J."/>
            <person name="Larry D.J."/>
            <person name="Kronmiller B."/>
            <person name="Shen D."/>
            <person name="Strem M.D."/>
            <person name="Melnick R.L."/>
            <person name="Guiltinan M.J."/>
            <person name="Tyler B.M."/>
            <person name="Meinhardt L.W."/>
            <person name="Bailey B.A."/>
        </authorList>
    </citation>
    <scope>NUCLEOTIDE SEQUENCE [LARGE SCALE GENOMIC DNA]</scope>
    <source>
        <strain evidence="3">zdho120</strain>
    </source>
</reference>
<feature type="domain" description="Chromo" evidence="1">
    <location>
        <begin position="140"/>
        <end position="179"/>
    </location>
</feature>
<dbReference type="EMBL" id="NBNE01019395">
    <property type="protein sequence ID" value="OWY91835.1"/>
    <property type="molecule type" value="Genomic_DNA"/>
</dbReference>
<dbReference type="Gene3D" id="2.40.50.40">
    <property type="match status" value="1"/>
</dbReference>
<sequence>MDEKVVELTKDEVDKLQQQHFREVASALEAMHREVAETSDRRRRQARDRRAAKAKEALFSKGDFVLAANVIEYPNKLAIKWQGPKRIVNCVSDWIFEVQDLLEPFTIKTHHASRLRFYAEQHRDVTEDLLQHALHTQGGHLVEAFEGIRLNSVTNKWEVQVKWLGLDKFENTWEPYTSL</sequence>
<dbReference type="SUPFAM" id="SSF54160">
    <property type="entry name" value="Chromo domain-like"/>
    <property type="match status" value="1"/>
</dbReference>
<dbReference type="InterPro" id="IPR016197">
    <property type="entry name" value="Chromo-like_dom_sf"/>
</dbReference>
<name>A0A225UFM5_9STRA</name>
<dbReference type="AlphaFoldDB" id="A0A225UFM5"/>
<organism evidence="2 3">
    <name type="scientific">Phytophthora megakarya</name>
    <dbReference type="NCBI Taxonomy" id="4795"/>
    <lineage>
        <taxon>Eukaryota</taxon>
        <taxon>Sar</taxon>
        <taxon>Stramenopiles</taxon>
        <taxon>Oomycota</taxon>
        <taxon>Peronosporomycetes</taxon>
        <taxon>Peronosporales</taxon>
        <taxon>Peronosporaceae</taxon>
        <taxon>Phytophthora</taxon>
    </lineage>
</organism>
<protein>
    <recommendedName>
        <fullName evidence="1">Chromo domain-containing protein</fullName>
    </recommendedName>
</protein>
<accession>A0A225UFM5</accession>
<comment type="caution">
    <text evidence="2">The sequence shown here is derived from an EMBL/GenBank/DDBJ whole genome shotgun (WGS) entry which is preliminary data.</text>
</comment>
<dbReference type="Proteomes" id="UP000198211">
    <property type="component" value="Unassembled WGS sequence"/>
</dbReference>
<feature type="non-terminal residue" evidence="2">
    <location>
        <position position="179"/>
    </location>
</feature>
<dbReference type="PROSITE" id="PS50013">
    <property type="entry name" value="CHROMO_2"/>
    <property type="match status" value="1"/>
</dbReference>